<evidence type="ECO:0000256" key="2">
    <source>
        <dbReference type="ARBA" id="ARBA00023295"/>
    </source>
</evidence>
<name>A0A6J6WPS9_9ZZZZ</name>
<proteinExistence type="predicted"/>
<dbReference type="AlphaFoldDB" id="A0A6J6WPS9"/>
<keyword evidence="2" id="KW-0326">Glycosidase</keyword>
<keyword evidence="1" id="KW-0378">Hydrolase</keyword>
<dbReference type="CDD" id="cd14791">
    <property type="entry name" value="GH36"/>
    <property type="match status" value="1"/>
</dbReference>
<dbReference type="InterPro" id="IPR050985">
    <property type="entry name" value="Alpha-glycosidase_related"/>
</dbReference>
<dbReference type="Gene3D" id="3.20.20.70">
    <property type="entry name" value="Aldolase class I"/>
    <property type="match status" value="1"/>
</dbReference>
<dbReference type="GO" id="GO:0004557">
    <property type="term" value="F:alpha-galactosidase activity"/>
    <property type="evidence" value="ECO:0007669"/>
    <property type="project" value="InterPro"/>
</dbReference>
<dbReference type="InterPro" id="IPR002252">
    <property type="entry name" value="Glyco_hydro_36"/>
</dbReference>
<accession>A0A6J6WPS9</accession>
<protein>
    <submittedName>
        <fullName evidence="3">Unannotated protein</fullName>
    </submittedName>
</protein>
<dbReference type="SUPFAM" id="SSF51445">
    <property type="entry name" value="(Trans)glycosidases"/>
    <property type="match status" value="1"/>
</dbReference>
<dbReference type="EMBL" id="CAFAAB010000086">
    <property type="protein sequence ID" value="CAB4785959.1"/>
    <property type="molecule type" value="Genomic_DNA"/>
</dbReference>
<gene>
    <name evidence="3" type="ORF">UFOPK2958_00832</name>
</gene>
<organism evidence="3">
    <name type="scientific">freshwater metagenome</name>
    <dbReference type="NCBI Taxonomy" id="449393"/>
    <lineage>
        <taxon>unclassified sequences</taxon>
        <taxon>metagenomes</taxon>
        <taxon>ecological metagenomes</taxon>
    </lineage>
</organism>
<evidence type="ECO:0000313" key="3">
    <source>
        <dbReference type="EMBL" id="CAB4785959.1"/>
    </source>
</evidence>
<dbReference type="InterPro" id="IPR013785">
    <property type="entry name" value="Aldolase_TIM"/>
</dbReference>
<dbReference type="InterPro" id="IPR017853">
    <property type="entry name" value="GH"/>
</dbReference>
<reference evidence="3" key="1">
    <citation type="submission" date="2020-05" db="EMBL/GenBank/DDBJ databases">
        <authorList>
            <person name="Chiriac C."/>
            <person name="Salcher M."/>
            <person name="Ghai R."/>
            <person name="Kavagutti S V."/>
        </authorList>
    </citation>
    <scope>NUCLEOTIDE SEQUENCE</scope>
</reference>
<dbReference type="PANTHER" id="PTHR43053:SF3">
    <property type="entry name" value="ALPHA-GALACTOSIDASE C-RELATED"/>
    <property type="match status" value="1"/>
</dbReference>
<dbReference type="GO" id="GO:0016052">
    <property type="term" value="P:carbohydrate catabolic process"/>
    <property type="evidence" value="ECO:0007669"/>
    <property type="project" value="InterPro"/>
</dbReference>
<dbReference type="PANTHER" id="PTHR43053">
    <property type="entry name" value="GLYCOSIDASE FAMILY 31"/>
    <property type="match status" value="1"/>
</dbReference>
<evidence type="ECO:0000256" key="1">
    <source>
        <dbReference type="ARBA" id="ARBA00022801"/>
    </source>
</evidence>
<sequence length="537" mass="58472">MARMNLQGHHIDNEGHRTDADVTILVTEVEQGTLVNVQISASQTVTGGSIVVDLPFTATHIIEQGFQSWSTVRRTTPRDVRPERAEAPRWFRSQMLASRESAGTSLHGDGFLIFDGGIIGFLSAHTTFGTVLVRPDGSMAALWLLDDLVIRPGDELTLDPLVIILDRPGRAYDRYADYSGATSGARTPRRSARVWCSWYQYFGVISPSIIRENLALAAAHNIEVVQIDDGWQAEIGVWDHPNAAWAEPMTTIAADIRAAGCIAGIWTAPFLAIDGGTIAATHPEWLVLNQDGVPTTALVHGGWGGKVFALDTTNPAVLEHLTTTYAELRRQGFDYFKIDFLHAAAAVGTRVHGDTYSRAQALRAGLEAVRAGIGEDAYLVGCGSPLLSAVGMVDAMRVSEDVAPFYEPRVFFPGFEENTVAGRNAIEPSVLRAPLHRRWFTLDPDCVLLRPTDTELTRNEQVVIRDAALAASGFIALSDDLTLYNTDTWAEAAQLFADAERHEGARSIVDPFATPVEVVTGAGSIFVDWTAPTVERR</sequence>